<name>A0ABW1P7W8_9PSEU</name>
<gene>
    <name evidence="3" type="ORF">ACFP3R_16275</name>
</gene>
<dbReference type="RefSeq" id="WP_380637038.1">
    <property type="nucleotide sequence ID" value="NZ_JBHSQO010000014.1"/>
</dbReference>
<comment type="caution">
    <text evidence="3">The sequence shown here is derived from an EMBL/GenBank/DDBJ whole genome shotgun (WGS) entry which is preliminary data.</text>
</comment>
<dbReference type="SMART" id="SM00530">
    <property type="entry name" value="HTH_XRE"/>
    <property type="match status" value="1"/>
</dbReference>
<dbReference type="EMBL" id="JBHSQO010000014">
    <property type="protein sequence ID" value="MFC6090837.1"/>
    <property type="molecule type" value="Genomic_DNA"/>
</dbReference>
<dbReference type="InterPro" id="IPR001387">
    <property type="entry name" value="Cro/C1-type_HTH"/>
</dbReference>
<evidence type="ECO:0000259" key="2">
    <source>
        <dbReference type="SMART" id="SM00530"/>
    </source>
</evidence>
<protein>
    <submittedName>
        <fullName evidence="3">Helix-turn-helix domain-containing protein</fullName>
    </submittedName>
</protein>
<evidence type="ECO:0000313" key="4">
    <source>
        <dbReference type="Proteomes" id="UP001596220"/>
    </source>
</evidence>
<keyword evidence="4" id="KW-1185">Reference proteome</keyword>
<feature type="domain" description="HTH cro/C1-type" evidence="2">
    <location>
        <begin position="9"/>
        <end position="63"/>
    </location>
</feature>
<organism evidence="3 4">
    <name type="scientific">Saccharothrix lopnurensis</name>
    <dbReference type="NCBI Taxonomy" id="1670621"/>
    <lineage>
        <taxon>Bacteria</taxon>
        <taxon>Bacillati</taxon>
        <taxon>Actinomycetota</taxon>
        <taxon>Actinomycetes</taxon>
        <taxon>Pseudonocardiales</taxon>
        <taxon>Pseudonocardiaceae</taxon>
        <taxon>Saccharothrix</taxon>
    </lineage>
</organism>
<evidence type="ECO:0000313" key="3">
    <source>
        <dbReference type="EMBL" id="MFC6090837.1"/>
    </source>
</evidence>
<dbReference type="Proteomes" id="UP001596220">
    <property type="component" value="Unassembled WGS sequence"/>
</dbReference>
<feature type="region of interest" description="Disordered" evidence="1">
    <location>
        <begin position="120"/>
        <end position="148"/>
    </location>
</feature>
<reference evidence="4" key="1">
    <citation type="journal article" date="2019" name="Int. J. Syst. Evol. Microbiol.">
        <title>The Global Catalogue of Microorganisms (GCM) 10K type strain sequencing project: providing services to taxonomists for standard genome sequencing and annotation.</title>
        <authorList>
            <consortium name="The Broad Institute Genomics Platform"/>
            <consortium name="The Broad Institute Genome Sequencing Center for Infectious Disease"/>
            <person name="Wu L."/>
            <person name="Ma J."/>
        </authorList>
    </citation>
    <scope>NUCLEOTIDE SEQUENCE [LARGE SCALE GENOMIC DNA]</scope>
    <source>
        <strain evidence="4">CGMCC 4.7246</strain>
    </source>
</reference>
<evidence type="ECO:0000256" key="1">
    <source>
        <dbReference type="SAM" id="MobiDB-lite"/>
    </source>
</evidence>
<accession>A0ABW1P7W8</accession>
<proteinExistence type="predicted"/>
<sequence length="148" mass="16658">MHNTEWWRYVEERLAARDMTPADFERESGISRSRINHWRDKGMLPTPDLARKVAETFRDPVLRAYLAAGILEPEDLDHVVELPPDLGAIPTDVLIAEFRRRLKDVGNTVSIPTDEEIAAHPERYSEGRLTLGSEERARRGASGGTPAG</sequence>